<dbReference type="STRING" id="266809.PM03_03750"/>
<dbReference type="PANTHER" id="PTHR43328">
    <property type="entry name" value="ACETYLTRANSFERASE-RELATED"/>
    <property type="match status" value="1"/>
</dbReference>
<dbReference type="InterPro" id="IPR000182">
    <property type="entry name" value="GNAT_dom"/>
</dbReference>
<dbReference type="InterPro" id="IPR016181">
    <property type="entry name" value="Acyl_CoA_acyltransferase"/>
</dbReference>
<dbReference type="Proteomes" id="UP000051298">
    <property type="component" value="Unassembled WGS sequence"/>
</dbReference>
<name>A0A0P1EWE3_9RHOB</name>
<dbReference type="PROSITE" id="PS51186">
    <property type="entry name" value="GNAT"/>
    <property type="match status" value="1"/>
</dbReference>
<accession>A0A0P1EWE3</accession>
<dbReference type="eggNOG" id="COG1670">
    <property type="taxonomic scope" value="Bacteria"/>
</dbReference>
<feature type="domain" description="N-acetyltransferase" evidence="1">
    <location>
        <begin position="11"/>
        <end position="161"/>
    </location>
</feature>
<reference evidence="2 3" key="1">
    <citation type="submission" date="2015-09" db="EMBL/GenBank/DDBJ databases">
        <authorList>
            <consortium name="Swine Surveillance"/>
        </authorList>
    </citation>
    <scope>NUCLEOTIDE SEQUENCE [LARGE SCALE GENOMIC DNA]</scope>
    <source>
        <strain evidence="2 3">CECT 5294</strain>
    </source>
</reference>
<dbReference type="GO" id="GO:0016747">
    <property type="term" value="F:acyltransferase activity, transferring groups other than amino-acyl groups"/>
    <property type="evidence" value="ECO:0007669"/>
    <property type="project" value="InterPro"/>
</dbReference>
<dbReference type="RefSeq" id="WP_058122616.1">
    <property type="nucleotide sequence ID" value="NZ_CYRX01000010.1"/>
</dbReference>
<dbReference type="Pfam" id="PF13302">
    <property type="entry name" value="Acetyltransf_3"/>
    <property type="match status" value="1"/>
</dbReference>
<protein>
    <recommendedName>
        <fullName evidence="1">N-acetyltransferase domain-containing protein</fullName>
    </recommendedName>
</protein>
<gene>
    <name evidence="2" type="ORF">THS5294_00684</name>
</gene>
<proteinExistence type="predicted"/>
<organism evidence="2 3">
    <name type="scientific">Thalassobacter stenotrophicus</name>
    <dbReference type="NCBI Taxonomy" id="266809"/>
    <lineage>
        <taxon>Bacteria</taxon>
        <taxon>Pseudomonadati</taxon>
        <taxon>Pseudomonadota</taxon>
        <taxon>Alphaproteobacteria</taxon>
        <taxon>Rhodobacterales</taxon>
        <taxon>Roseobacteraceae</taxon>
        <taxon>Thalassobacter</taxon>
    </lineage>
</organism>
<dbReference type="SUPFAM" id="SSF55729">
    <property type="entry name" value="Acyl-CoA N-acyltransferases (Nat)"/>
    <property type="match status" value="1"/>
</dbReference>
<dbReference type="EMBL" id="CYRX01000010">
    <property type="protein sequence ID" value="CUH59398.1"/>
    <property type="molecule type" value="Genomic_DNA"/>
</dbReference>
<dbReference type="AlphaFoldDB" id="A0A0P1EWE3"/>
<evidence type="ECO:0000313" key="3">
    <source>
        <dbReference type="Proteomes" id="UP000051298"/>
    </source>
</evidence>
<dbReference type="Gene3D" id="3.40.630.30">
    <property type="match status" value="1"/>
</dbReference>
<sequence length="166" mass="17950">MTPDPIFTSRLCLRPFTGADRAAVTEGLNDLAVSQWLARVPYPFSQADLSVMQSEVPSSWPDLMVIAKDTTVIGAVTTHPHFGFWIARPHWGNGYGREAARAALKFALARNSTVHSGYFAGNSASARILHGLGFTITSRGRTHCRALGRELPDVTLICTAQGRVAA</sequence>
<evidence type="ECO:0000313" key="2">
    <source>
        <dbReference type="EMBL" id="CUH59398.1"/>
    </source>
</evidence>
<dbReference type="PANTHER" id="PTHR43328:SF1">
    <property type="entry name" value="N-ACETYLTRANSFERASE DOMAIN-CONTAINING PROTEIN"/>
    <property type="match status" value="1"/>
</dbReference>
<evidence type="ECO:0000259" key="1">
    <source>
        <dbReference type="PROSITE" id="PS51186"/>
    </source>
</evidence>